<dbReference type="eggNOG" id="COG4966">
    <property type="taxonomic scope" value="Bacteria"/>
</dbReference>
<evidence type="ECO:0000313" key="3">
    <source>
        <dbReference type="Proteomes" id="UP000028073"/>
    </source>
</evidence>
<sequence>MTKKSISRQQGLSLIELMLALVIGLLISSTFLQLMLNSSRSTYFHEDLALAQENGRHTMYLLSRAMRQAGYSNAVNSLVPPFFTGGCGSASQCTFDGGGTDSDQVAVQFLPQNGEDCAGNSVPAGELTADVYYVAPDPSNDNIESLFCRGYNPANSTARGAARAVIIGIERLQVVYGVTNNDTGNVHQYLAANDVTDWQDVRSVRVGVLVNSGQQVRSFDQRTRTYNLLESGTLTLNDGRPRYVFTTASKLNNTGF</sequence>
<organism evidence="2 3">
    <name type="scientific">Endozoicomonas numazuensis</name>
    <dbReference type="NCBI Taxonomy" id="1137799"/>
    <lineage>
        <taxon>Bacteria</taxon>
        <taxon>Pseudomonadati</taxon>
        <taxon>Pseudomonadota</taxon>
        <taxon>Gammaproteobacteria</taxon>
        <taxon>Oceanospirillales</taxon>
        <taxon>Endozoicomonadaceae</taxon>
        <taxon>Endozoicomonas</taxon>
    </lineage>
</organism>
<dbReference type="NCBIfam" id="TIGR02532">
    <property type="entry name" value="IV_pilin_GFxxxE"/>
    <property type="match status" value="1"/>
</dbReference>
<dbReference type="RefSeq" id="WP_034841256.1">
    <property type="nucleotide sequence ID" value="NZ_JOKH01000007.1"/>
</dbReference>
<dbReference type="Pfam" id="PF16074">
    <property type="entry name" value="PilW"/>
    <property type="match status" value="1"/>
</dbReference>
<accession>A0A081N996</accession>
<protein>
    <recommendedName>
        <fullName evidence="4">Pilus assembly protein PilW</fullName>
    </recommendedName>
</protein>
<dbReference type="GO" id="GO:0043683">
    <property type="term" value="P:type IV pilus assembly"/>
    <property type="evidence" value="ECO:0007669"/>
    <property type="project" value="InterPro"/>
</dbReference>
<dbReference type="InterPro" id="IPR012902">
    <property type="entry name" value="N_methyl_site"/>
</dbReference>
<dbReference type="EMBL" id="JOKH01000007">
    <property type="protein sequence ID" value="KEQ15019.1"/>
    <property type="molecule type" value="Genomic_DNA"/>
</dbReference>
<name>A0A081N996_9GAMM</name>
<comment type="caution">
    <text evidence="2">The sequence shown here is derived from an EMBL/GenBank/DDBJ whole genome shotgun (WGS) entry which is preliminary data.</text>
</comment>
<evidence type="ECO:0000256" key="1">
    <source>
        <dbReference type="SAM" id="Phobius"/>
    </source>
</evidence>
<dbReference type="AlphaFoldDB" id="A0A081N996"/>
<proteinExistence type="predicted"/>
<dbReference type="OrthoDB" id="5296662at2"/>
<dbReference type="Pfam" id="PF07963">
    <property type="entry name" value="N_methyl"/>
    <property type="match status" value="1"/>
</dbReference>
<feature type="transmembrane region" description="Helical" evidence="1">
    <location>
        <begin position="12"/>
        <end position="36"/>
    </location>
</feature>
<keyword evidence="1" id="KW-0812">Transmembrane</keyword>
<dbReference type="InterPro" id="IPR032092">
    <property type="entry name" value="PilW"/>
</dbReference>
<reference evidence="2 3" key="1">
    <citation type="submission" date="2014-06" db="EMBL/GenBank/DDBJ databases">
        <title>Whole Genome Sequences of Three Symbiotic Endozoicomonas Bacteria.</title>
        <authorList>
            <person name="Neave M.J."/>
            <person name="Apprill A."/>
            <person name="Voolstra C.R."/>
        </authorList>
    </citation>
    <scope>NUCLEOTIDE SEQUENCE [LARGE SCALE GENOMIC DNA]</scope>
    <source>
        <strain evidence="2 3">DSM 25634</strain>
    </source>
</reference>
<keyword evidence="3" id="KW-1185">Reference proteome</keyword>
<dbReference type="PROSITE" id="PS00409">
    <property type="entry name" value="PROKAR_NTER_METHYL"/>
    <property type="match status" value="1"/>
</dbReference>
<keyword evidence="1" id="KW-1133">Transmembrane helix</keyword>
<dbReference type="STRING" id="1137799.GZ78_24365"/>
<dbReference type="Proteomes" id="UP000028073">
    <property type="component" value="Unassembled WGS sequence"/>
</dbReference>
<evidence type="ECO:0008006" key="4">
    <source>
        <dbReference type="Google" id="ProtNLM"/>
    </source>
</evidence>
<evidence type="ECO:0000313" key="2">
    <source>
        <dbReference type="EMBL" id="KEQ15019.1"/>
    </source>
</evidence>
<gene>
    <name evidence="2" type="ORF">GZ78_24365</name>
</gene>
<keyword evidence="1" id="KW-0472">Membrane</keyword>